<sequence length="241" mass="26092">MIADALPSEATAAIRLDNVSKVFHHGEPVTILDAISLNVSPGSYTALMGPSGAGKSTLLNIIGCLSQPTSGTVLLSGRDVTSVDEQTRTRIRRDEIGFVFQSFQLIPHQSALRNVAFPLVFAGVSRQARHKRARSLLERVGLEHRLDYPPEELSAGQRQRVAIARALANDPTILLADEPTGSLDQKTGERILDLLDEFHSEGQTVFVVTHDSAVAARADRVVRIQDGTINTTKEGVIDGRP</sequence>
<dbReference type="InterPro" id="IPR015854">
    <property type="entry name" value="ABC_transpr_LolD-like"/>
</dbReference>
<dbReference type="EMBL" id="FODV01000039">
    <property type="protein sequence ID" value="SEP30278.1"/>
    <property type="molecule type" value="Genomic_DNA"/>
</dbReference>
<dbReference type="Proteomes" id="UP000199126">
    <property type="component" value="Unassembled WGS sequence"/>
</dbReference>
<evidence type="ECO:0000259" key="4">
    <source>
        <dbReference type="PROSITE" id="PS50893"/>
    </source>
</evidence>
<dbReference type="GO" id="GO:0005524">
    <property type="term" value="F:ATP binding"/>
    <property type="evidence" value="ECO:0007669"/>
    <property type="project" value="UniProtKB-KW"/>
</dbReference>
<dbReference type="InterPro" id="IPR017911">
    <property type="entry name" value="MacB-like_ATP-bd"/>
</dbReference>
<dbReference type="CDD" id="cd03255">
    <property type="entry name" value="ABC_MJ0796_LolCDE_FtsE"/>
    <property type="match status" value="1"/>
</dbReference>
<dbReference type="PROSITE" id="PS00211">
    <property type="entry name" value="ABC_TRANSPORTER_1"/>
    <property type="match status" value="1"/>
</dbReference>
<dbReference type="OrthoDB" id="302885at2157"/>
<name>A0A1H8WT75_9EURY</name>
<evidence type="ECO:0000256" key="2">
    <source>
        <dbReference type="ARBA" id="ARBA00022741"/>
    </source>
</evidence>
<keyword evidence="6" id="KW-1185">Reference proteome</keyword>
<keyword evidence="3 5" id="KW-0067">ATP-binding</keyword>
<keyword evidence="2" id="KW-0547">Nucleotide-binding</keyword>
<accession>A0A1H8WT75</accession>
<dbReference type="AlphaFoldDB" id="A0A1H8WT75"/>
<proteinExistence type="predicted"/>
<dbReference type="RefSeq" id="WP_211609340.1">
    <property type="nucleotide sequence ID" value="NZ_FODV01000039.1"/>
</dbReference>
<dbReference type="Gene3D" id="3.40.50.300">
    <property type="entry name" value="P-loop containing nucleotide triphosphate hydrolases"/>
    <property type="match status" value="1"/>
</dbReference>
<dbReference type="PANTHER" id="PTHR24220:SF86">
    <property type="entry name" value="ABC TRANSPORTER ABCH.1"/>
    <property type="match status" value="1"/>
</dbReference>
<dbReference type="GO" id="GO:0016887">
    <property type="term" value="F:ATP hydrolysis activity"/>
    <property type="evidence" value="ECO:0007669"/>
    <property type="project" value="InterPro"/>
</dbReference>
<evidence type="ECO:0000256" key="3">
    <source>
        <dbReference type="ARBA" id="ARBA00022840"/>
    </source>
</evidence>
<dbReference type="SMART" id="SM00382">
    <property type="entry name" value="AAA"/>
    <property type="match status" value="1"/>
</dbReference>
<dbReference type="InterPro" id="IPR003593">
    <property type="entry name" value="AAA+_ATPase"/>
</dbReference>
<protein>
    <submittedName>
        <fullName evidence="5">Putative ABC transport system ATP-binding protein</fullName>
    </submittedName>
</protein>
<feature type="domain" description="ABC transporter" evidence="4">
    <location>
        <begin position="14"/>
        <end position="237"/>
    </location>
</feature>
<keyword evidence="1" id="KW-0813">Transport</keyword>
<dbReference type="InterPro" id="IPR017871">
    <property type="entry name" value="ABC_transporter-like_CS"/>
</dbReference>
<dbReference type="PANTHER" id="PTHR24220">
    <property type="entry name" value="IMPORT ATP-BINDING PROTEIN"/>
    <property type="match status" value="1"/>
</dbReference>
<evidence type="ECO:0000256" key="1">
    <source>
        <dbReference type="ARBA" id="ARBA00022448"/>
    </source>
</evidence>
<dbReference type="GO" id="GO:0098796">
    <property type="term" value="C:membrane protein complex"/>
    <property type="evidence" value="ECO:0007669"/>
    <property type="project" value="UniProtKB-ARBA"/>
</dbReference>
<reference evidence="6" key="1">
    <citation type="submission" date="2016-10" db="EMBL/GenBank/DDBJ databases">
        <authorList>
            <person name="Varghese N."/>
            <person name="Submissions S."/>
        </authorList>
    </citation>
    <scope>NUCLEOTIDE SEQUENCE [LARGE SCALE GENOMIC DNA]</scope>
    <source>
        <strain evidence="6">CGMCC 1.10121</strain>
    </source>
</reference>
<dbReference type="FunFam" id="3.40.50.300:FF:000032">
    <property type="entry name" value="Export ABC transporter ATP-binding protein"/>
    <property type="match status" value="1"/>
</dbReference>
<dbReference type="SUPFAM" id="SSF52540">
    <property type="entry name" value="P-loop containing nucleoside triphosphate hydrolases"/>
    <property type="match status" value="1"/>
</dbReference>
<dbReference type="Pfam" id="PF00005">
    <property type="entry name" value="ABC_tran"/>
    <property type="match status" value="1"/>
</dbReference>
<organism evidence="5 6">
    <name type="scientific">Halogranum amylolyticum</name>
    <dbReference type="NCBI Taxonomy" id="660520"/>
    <lineage>
        <taxon>Archaea</taxon>
        <taxon>Methanobacteriati</taxon>
        <taxon>Methanobacteriota</taxon>
        <taxon>Stenosarchaea group</taxon>
        <taxon>Halobacteria</taxon>
        <taxon>Halobacteriales</taxon>
        <taxon>Haloferacaceae</taxon>
    </lineage>
</organism>
<dbReference type="PROSITE" id="PS50893">
    <property type="entry name" value="ABC_TRANSPORTER_2"/>
    <property type="match status" value="1"/>
</dbReference>
<gene>
    <name evidence="5" type="ORF">SAMN04487948_1392</name>
</gene>
<dbReference type="GO" id="GO:0005886">
    <property type="term" value="C:plasma membrane"/>
    <property type="evidence" value="ECO:0007669"/>
    <property type="project" value="TreeGrafter"/>
</dbReference>
<evidence type="ECO:0000313" key="6">
    <source>
        <dbReference type="Proteomes" id="UP000199126"/>
    </source>
</evidence>
<dbReference type="InterPro" id="IPR027417">
    <property type="entry name" value="P-loop_NTPase"/>
</dbReference>
<evidence type="ECO:0000313" key="5">
    <source>
        <dbReference type="EMBL" id="SEP30278.1"/>
    </source>
</evidence>
<dbReference type="GO" id="GO:0022857">
    <property type="term" value="F:transmembrane transporter activity"/>
    <property type="evidence" value="ECO:0007669"/>
    <property type="project" value="TreeGrafter"/>
</dbReference>
<dbReference type="InterPro" id="IPR003439">
    <property type="entry name" value="ABC_transporter-like_ATP-bd"/>
</dbReference>